<dbReference type="InterPro" id="IPR019109">
    <property type="entry name" value="MamF_MmsF"/>
</dbReference>
<reference evidence="6" key="1">
    <citation type="submission" date="2016-07" db="EMBL/GenBank/DDBJ databases">
        <title>New class B carbapenemase carried by novel plasmid in Pseudomonas putida enviromental strain in eastern Amazonia.</title>
        <authorList>
            <person name="Souza C.O."/>
            <person name="Lima K.V."/>
            <person name="Brasiliense D.M."/>
            <person name="Perez-Chaparro P.J."/>
            <person name="Mamizuka E.M."/>
            <person name="Lima M.O."/>
            <person name="Lima L.N."/>
            <person name="McCulloch J.A."/>
        </authorList>
    </citation>
    <scope>NUCLEOTIDE SEQUENCE [LARGE SCALE GENOMIC DNA]</scope>
    <source>
        <strain evidence="6">IEC33019</strain>
    </source>
</reference>
<accession>A0A1B2FEQ7</accession>
<comment type="subcellular location">
    <subcellularLocation>
        <location evidence="1">Membrane</location>
        <topology evidence="1">Multi-pass membrane protein</topology>
    </subcellularLocation>
</comment>
<evidence type="ECO:0000256" key="2">
    <source>
        <dbReference type="ARBA" id="ARBA00022692"/>
    </source>
</evidence>
<keyword evidence="3 5" id="KW-1133">Transmembrane helix</keyword>
<evidence type="ECO:0008006" key="7">
    <source>
        <dbReference type="Google" id="ProtNLM"/>
    </source>
</evidence>
<evidence type="ECO:0000313" key="6">
    <source>
        <dbReference type="EMBL" id="ANY90677.1"/>
    </source>
</evidence>
<dbReference type="RefSeq" id="WP_070094707.1">
    <property type="nucleotide sequence ID" value="NZ_CP016634.1"/>
</dbReference>
<evidence type="ECO:0000256" key="3">
    <source>
        <dbReference type="ARBA" id="ARBA00022989"/>
    </source>
</evidence>
<feature type="transmembrane region" description="Helical" evidence="5">
    <location>
        <begin position="25"/>
        <end position="47"/>
    </location>
</feature>
<dbReference type="Pfam" id="PF09685">
    <property type="entry name" value="MamF_MmsF"/>
    <property type="match status" value="1"/>
</dbReference>
<evidence type="ECO:0000256" key="1">
    <source>
        <dbReference type="ARBA" id="ARBA00004141"/>
    </source>
</evidence>
<sequence length="123" mass="13692">MNEPDDLPVAPPNAEIRQWAMFCHLSALLGLVVPLGHLLGPLVMWIWKRELDPFIDAQGKEALNFQISVTIAGFICFLLMFVLVGIVLFALLTVAVLVLAILAGVKANEGKPYRYPLIWRPIK</sequence>
<organism evidence="6">
    <name type="scientific">Pseudomonas putida</name>
    <name type="common">Arthrobacter siderocapsulatus</name>
    <dbReference type="NCBI Taxonomy" id="303"/>
    <lineage>
        <taxon>Bacteria</taxon>
        <taxon>Pseudomonadati</taxon>
        <taxon>Pseudomonadota</taxon>
        <taxon>Gammaproteobacteria</taxon>
        <taxon>Pseudomonadales</taxon>
        <taxon>Pseudomonadaceae</taxon>
        <taxon>Pseudomonas</taxon>
    </lineage>
</organism>
<gene>
    <name evidence="6" type="ORF">IEC33019_5197</name>
</gene>
<evidence type="ECO:0000256" key="4">
    <source>
        <dbReference type="ARBA" id="ARBA00023136"/>
    </source>
</evidence>
<keyword evidence="2 5" id="KW-0812">Transmembrane</keyword>
<keyword evidence="4 5" id="KW-0472">Membrane</keyword>
<feature type="transmembrane region" description="Helical" evidence="5">
    <location>
        <begin position="71"/>
        <end position="104"/>
    </location>
</feature>
<dbReference type="AlphaFoldDB" id="A0A1B2FEQ7"/>
<dbReference type="EMBL" id="CP016634">
    <property type="protein sequence ID" value="ANY90677.1"/>
    <property type="molecule type" value="Genomic_DNA"/>
</dbReference>
<protein>
    <recommendedName>
        <fullName evidence="7">Orotate phosphoribosyltransferase</fullName>
    </recommendedName>
</protein>
<proteinExistence type="predicted"/>
<name>A0A1B2FEQ7_PSEPU</name>
<evidence type="ECO:0000256" key="5">
    <source>
        <dbReference type="SAM" id="Phobius"/>
    </source>
</evidence>